<name>U7PUZ3_SPOS1</name>
<dbReference type="EMBL" id="KI440845">
    <property type="protein sequence ID" value="ERS98776.1"/>
    <property type="molecule type" value="Genomic_DNA"/>
</dbReference>
<sequence length="117" mass="12071">MDGFLTSTLSAAAAAEDNDPALLRIAKAFETIAAAQVTKAAAQSTEPHRQASNEGEEDPSNSAERGTSVPSEDASQSQPAQVTSTGGSGESSGPTALVEPEELRRSKRVAQKTNQSQ</sequence>
<evidence type="ECO:0000256" key="1">
    <source>
        <dbReference type="SAM" id="MobiDB-lite"/>
    </source>
</evidence>
<dbReference type="HOGENOM" id="CLU_2086347_0_0_1"/>
<dbReference type="OrthoDB" id="10561050at2759"/>
<proteinExistence type="predicted"/>
<feature type="compositionally biased region" description="Polar residues" evidence="1">
    <location>
        <begin position="60"/>
        <end position="82"/>
    </location>
</feature>
<protein>
    <submittedName>
        <fullName evidence="2">Uncharacterized protein</fullName>
    </submittedName>
</protein>
<reference evidence="3" key="1">
    <citation type="journal article" date="2014" name="Genome Announc.">
        <title>Genome sequence of the pathogenic fungus Sporothrix schenckii (ATCC 58251).</title>
        <authorList>
            <person name="Cuomo C.A."/>
            <person name="Rodriguez-Del Valle N."/>
            <person name="Perez-Sanchez L."/>
            <person name="Abouelleil A."/>
            <person name="Goldberg J."/>
            <person name="Young S."/>
            <person name="Zeng Q."/>
            <person name="Birren B.W."/>
        </authorList>
    </citation>
    <scope>NUCLEOTIDE SEQUENCE [LARGE SCALE GENOMIC DNA]</scope>
    <source>
        <strain evidence="3">ATCC 58251 / de Perez 2211183</strain>
    </source>
</reference>
<feature type="region of interest" description="Disordered" evidence="1">
    <location>
        <begin position="39"/>
        <end position="117"/>
    </location>
</feature>
<accession>U7PUZ3</accession>
<evidence type="ECO:0000313" key="2">
    <source>
        <dbReference type="EMBL" id="ERS98776.1"/>
    </source>
</evidence>
<dbReference type="AlphaFoldDB" id="U7PUZ3"/>
<organism evidence="2 3">
    <name type="scientific">Sporothrix schenckii (strain ATCC 58251 / de Perez 2211183)</name>
    <name type="common">Rose-picker's disease fungus</name>
    <dbReference type="NCBI Taxonomy" id="1391915"/>
    <lineage>
        <taxon>Eukaryota</taxon>
        <taxon>Fungi</taxon>
        <taxon>Dikarya</taxon>
        <taxon>Ascomycota</taxon>
        <taxon>Pezizomycotina</taxon>
        <taxon>Sordariomycetes</taxon>
        <taxon>Sordariomycetidae</taxon>
        <taxon>Ophiostomatales</taxon>
        <taxon>Ophiostomataceae</taxon>
        <taxon>Sporothrix</taxon>
    </lineage>
</organism>
<evidence type="ECO:0000313" key="3">
    <source>
        <dbReference type="Proteomes" id="UP000018087"/>
    </source>
</evidence>
<gene>
    <name evidence="2" type="ORF">HMPREF1624_03966</name>
</gene>
<keyword evidence="3" id="KW-1185">Reference proteome</keyword>
<dbReference type="Proteomes" id="UP000018087">
    <property type="component" value="Unassembled WGS sequence"/>
</dbReference>